<evidence type="ECO:0000313" key="8">
    <source>
        <dbReference type="EMBL" id="PQA88668.1"/>
    </source>
</evidence>
<dbReference type="InterPro" id="IPR004839">
    <property type="entry name" value="Aminotransferase_I/II_large"/>
</dbReference>
<evidence type="ECO:0000256" key="4">
    <source>
        <dbReference type="ARBA" id="ARBA00022679"/>
    </source>
</evidence>
<dbReference type="RefSeq" id="WP_104829910.1">
    <property type="nucleotide sequence ID" value="NZ_PJCH01000005.1"/>
</dbReference>
<feature type="domain" description="Aminotransferase class I/classII large" evidence="7">
    <location>
        <begin position="30"/>
        <end position="379"/>
    </location>
</feature>
<dbReference type="PANTHER" id="PTHR43807">
    <property type="entry name" value="FI04487P"/>
    <property type="match status" value="1"/>
</dbReference>
<dbReference type="Gene3D" id="3.90.1150.10">
    <property type="entry name" value="Aspartate Aminotransferase, domain 1"/>
    <property type="match status" value="1"/>
</dbReference>
<dbReference type="GO" id="GO:0016212">
    <property type="term" value="F:kynurenine-oxoglutarate transaminase activity"/>
    <property type="evidence" value="ECO:0007669"/>
    <property type="project" value="TreeGrafter"/>
</dbReference>
<keyword evidence="5" id="KW-0663">Pyridoxal phosphate</keyword>
<dbReference type="EMBL" id="PJCH01000005">
    <property type="protein sequence ID" value="PQA88668.1"/>
    <property type="molecule type" value="Genomic_DNA"/>
</dbReference>
<proteinExistence type="inferred from homology"/>
<dbReference type="InterPro" id="IPR004838">
    <property type="entry name" value="NHTrfase_class1_PyrdxlP-BS"/>
</dbReference>
<evidence type="ECO:0000256" key="5">
    <source>
        <dbReference type="ARBA" id="ARBA00022898"/>
    </source>
</evidence>
<dbReference type="PROSITE" id="PS00105">
    <property type="entry name" value="AA_TRANSFER_CLASS_1"/>
    <property type="match status" value="1"/>
</dbReference>
<protein>
    <recommendedName>
        <fullName evidence="6">Aminotransferase</fullName>
        <ecNumber evidence="6">2.6.1.-</ecNumber>
    </recommendedName>
</protein>
<dbReference type="EC" id="2.6.1.-" evidence="6"/>
<dbReference type="AlphaFoldDB" id="A0A2S7K863"/>
<dbReference type="InterPro" id="IPR051326">
    <property type="entry name" value="Kynurenine-oxoglutarate_AT"/>
</dbReference>
<dbReference type="Pfam" id="PF00155">
    <property type="entry name" value="Aminotran_1_2"/>
    <property type="match status" value="1"/>
</dbReference>
<evidence type="ECO:0000313" key="9">
    <source>
        <dbReference type="Proteomes" id="UP000239504"/>
    </source>
</evidence>
<evidence type="ECO:0000256" key="2">
    <source>
        <dbReference type="ARBA" id="ARBA00007441"/>
    </source>
</evidence>
<dbReference type="InterPro" id="IPR015424">
    <property type="entry name" value="PyrdxlP-dep_Trfase"/>
</dbReference>
<keyword evidence="9" id="KW-1185">Reference proteome</keyword>
<dbReference type="InterPro" id="IPR015422">
    <property type="entry name" value="PyrdxlP-dep_Trfase_small"/>
</dbReference>
<dbReference type="Gene3D" id="3.40.640.10">
    <property type="entry name" value="Type I PLP-dependent aspartate aminotransferase-like (Major domain)"/>
    <property type="match status" value="1"/>
</dbReference>
<reference evidence="8 9" key="1">
    <citation type="submission" date="2017-12" db="EMBL/GenBank/DDBJ databases">
        <authorList>
            <person name="Hurst M.R.H."/>
        </authorList>
    </citation>
    <scope>NUCLEOTIDE SEQUENCE [LARGE SCALE GENOMIC DNA]</scope>
    <source>
        <strain evidence="8 9">SY-3-19</strain>
    </source>
</reference>
<gene>
    <name evidence="8" type="ORF">CW354_10360</name>
</gene>
<keyword evidence="3 6" id="KW-0032">Aminotransferase</keyword>
<dbReference type="SUPFAM" id="SSF53383">
    <property type="entry name" value="PLP-dependent transferases"/>
    <property type="match status" value="1"/>
</dbReference>
<evidence type="ECO:0000256" key="3">
    <source>
        <dbReference type="ARBA" id="ARBA00022576"/>
    </source>
</evidence>
<evidence type="ECO:0000259" key="7">
    <source>
        <dbReference type="Pfam" id="PF00155"/>
    </source>
</evidence>
<accession>A0A2S7K863</accession>
<dbReference type="CDD" id="cd00609">
    <property type="entry name" value="AAT_like"/>
    <property type="match status" value="1"/>
</dbReference>
<sequence>MTRSFNPVYSDRAESIFPTMSKLARKVGAINLGQGFPDEDGPLAIREAAAQAIIDGPNQYVPVEGTPELREAVARDNKRFYGLDIDPMSETLVVSGATEGLAAAFQGLLVPGDEAVLLAPFYESYAPQIEAAGGVIRFVDLEPPSWRLDAKALEAAITAKTKLIVINTPHNPLGKVMSMAELEIVADAARRHDLYVVCDEVYERLVFDGERHVPLMTLPGMRERAIRIGSAGKSFSLTGFRIGYVTASAPLITALMKAHTHLAYTSPGAIETAVAAGLNLGDDYFENFAADMQGKRDLFASGLAAAGFETLACEGTYFITVDIRSVGRDDDTAFCKEITEKAKVAAVPISAFYHPSQTGAPRYYARFCFCKRPDVLEEASRRLKAYFGGR</sequence>
<organism evidence="8 9">
    <name type="scientific">Hyphococcus luteus</name>
    <dbReference type="NCBI Taxonomy" id="2058213"/>
    <lineage>
        <taxon>Bacteria</taxon>
        <taxon>Pseudomonadati</taxon>
        <taxon>Pseudomonadota</taxon>
        <taxon>Alphaproteobacteria</taxon>
        <taxon>Parvularculales</taxon>
        <taxon>Parvularculaceae</taxon>
        <taxon>Hyphococcus</taxon>
    </lineage>
</organism>
<dbReference type="GO" id="GO:0005737">
    <property type="term" value="C:cytoplasm"/>
    <property type="evidence" value="ECO:0007669"/>
    <property type="project" value="TreeGrafter"/>
</dbReference>
<comment type="similarity">
    <text evidence="2 6">Belongs to the class-I pyridoxal-phosphate-dependent aminotransferase family.</text>
</comment>
<evidence type="ECO:0000256" key="1">
    <source>
        <dbReference type="ARBA" id="ARBA00001933"/>
    </source>
</evidence>
<dbReference type="FunFam" id="3.40.640.10:FF:000024">
    <property type="entry name" value="Kynurenine--oxoglutarate transaminase 3"/>
    <property type="match status" value="1"/>
</dbReference>
<dbReference type="PANTHER" id="PTHR43807:SF20">
    <property type="entry name" value="FI04487P"/>
    <property type="match status" value="1"/>
</dbReference>
<keyword evidence="4 6" id="KW-0808">Transferase</keyword>
<dbReference type="GO" id="GO:0030170">
    <property type="term" value="F:pyridoxal phosphate binding"/>
    <property type="evidence" value="ECO:0007669"/>
    <property type="project" value="InterPro"/>
</dbReference>
<comment type="cofactor">
    <cofactor evidence="1 6">
        <name>pyridoxal 5'-phosphate</name>
        <dbReference type="ChEBI" id="CHEBI:597326"/>
    </cofactor>
</comment>
<evidence type="ECO:0000256" key="6">
    <source>
        <dbReference type="RuleBase" id="RU000481"/>
    </source>
</evidence>
<dbReference type="InterPro" id="IPR015421">
    <property type="entry name" value="PyrdxlP-dep_Trfase_major"/>
</dbReference>
<comment type="caution">
    <text evidence="8">The sequence shown here is derived from an EMBL/GenBank/DDBJ whole genome shotgun (WGS) entry which is preliminary data.</text>
</comment>
<dbReference type="Proteomes" id="UP000239504">
    <property type="component" value="Unassembled WGS sequence"/>
</dbReference>
<name>A0A2S7K863_9PROT</name>
<dbReference type="OrthoDB" id="9763453at2"/>
<dbReference type="NCBIfam" id="NF006488">
    <property type="entry name" value="PRK08912.1"/>
    <property type="match status" value="1"/>
</dbReference>